<dbReference type="CDD" id="cd06222">
    <property type="entry name" value="RNase_H_like"/>
    <property type="match status" value="1"/>
</dbReference>
<organism evidence="2 3">
    <name type="scientific">Rubus argutus</name>
    <name type="common">Southern blackberry</name>
    <dbReference type="NCBI Taxonomy" id="59490"/>
    <lineage>
        <taxon>Eukaryota</taxon>
        <taxon>Viridiplantae</taxon>
        <taxon>Streptophyta</taxon>
        <taxon>Embryophyta</taxon>
        <taxon>Tracheophyta</taxon>
        <taxon>Spermatophyta</taxon>
        <taxon>Magnoliopsida</taxon>
        <taxon>eudicotyledons</taxon>
        <taxon>Gunneridae</taxon>
        <taxon>Pentapetalae</taxon>
        <taxon>rosids</taxon>
        <taxon>fabids</taxon>
        <taxon>Rosales</taxon>
        <taxon>Rosaceae</taxon>
        <taxon>Rosoideae</taxon>
        <taxon>Rosoideae incertae sedis</taxon>
        <taxon>Rubus</taxon>
    </lineage>
</organism>
<dbReference type="GO" id="GO:0003676">
    <property type="term" value="F:nucleic acid binding"/>
    <property type="evidence" value="ECO:0007669"/>
    <property type="project" value="InterPro"/>
</dbReference>
<dbReference type="InterPro" id="IPR012337">
    <property type="entry name" value="RNaseH-like_sf"/>
</dbReference>
<accession>A0AAW1VXS1</accession>
<evidence type="ECO:0000259" key="1">
    <source>
        <dbReference type="PROSITE" id="PS50879"/>
    </source>
</evidence>
<proteinExistence type="predicted"/>
<keyword evidence="3" id="KW-1185">Reference proteome</keyword>
<dbReference type="Proteomes" id="UP001457282">
    <property type="component" value="Unassembled WGS sequence"/>
</dbReference>
<comment type="caution">
    <text evidence="2">The sequence shown here is derived from an EMBL/GenBank/DDBJ whole genome shotgun (WGS) entry which is preliminary data.</text>
</comment>
<dbReference type="InterPro" id="IPR002156">
    <property type="entry name" value="RNaseH_domain"/>
</dbReference>
<reference evidence="2 3" key="1">
    <citation type="journal article" date="2023" name="G3 (Bethesda)">
        <title>A chromosome-length genome assembly and annotation of blackberry (Rubus argutus, cv. 'Hillquist').</title>
        <authorList>
            <person name="Bruna T."/>
            <person name="Aryal R."/>
            <person name="Dudchenko O."/>
            <person name="Sargent D.J."/>
            <person name="Mead D."/>
            <person name="Buti M."/>
            <person name="Cavallini A."/>
            <person name="Hytonen T."/>
            <person name="Andres J."/>
            <person name="Pham M."/>
            <person name="Weisz D."/>
            <person name="Mascagni F."/>
            <person name="Usai G."/>
            <person name="Natali L."/>
            <person name="Bassil N."/>
            <person name="Fernandez G.E."/>
            <person name="Lomsadze A."/>
            <person name="Armour M."/>
            <person name="Olukolu B."/>
            <person name="Poorten T."/>
            <person name="Britton C."/>
            <person name="Davik J."/>
            <person name="Ashrafi H."/>
            <person name="Aiden E.L."/>
            <person name="Borodovsky M."/>
            <person name="Worthington M."/>
        </authorList>
    </citation>
    <scope>NUCLEOTIDE SEQUENCE [LARGE SCALE GENOMIC DNA]</scope>
    <source>
        <strain evidence="2">PI 553951</strain>
    </source>
</reference>
<protein>
    <recommendedName>
        <fullName evidence="1">RNase H type-1 domain-containing protein</fullName>
    </recommendedName>
</protein>
<dbReference type="PANTHER" id="PTHR47723">
    <property type="entry name" value="OS05G0353850 PROTEIN"/>
    <property type="match status" value="1"/>
</dbReference>
<dbReference type="GO" id="GO:0004523">
    <property type="term" value="F:RNA-DNA hybrid ribonuclease activity"/>
    <property type="evidence" value="ECO:0007669"/>
    <property type="project" value="InterPro"/>
</dbReference>
<feature type="domain" description="RNase H type-1" evidence="1">
    <location>
        <begin position="86"/>
        <end position="216"/>
    </location>
</feature>
<evidence type="ECO:0000313" key="2">
    <source>
        <dbReference type="EMBL" id="KAK9912796.1"/>
    </source>
</evidence>
<dbReference type="Pfam" id="PF13456">
    <property type="entry name" value="RVT_3"/>
    <property type="match status" value="1"/>
</dbReference>
<dbReference type="InterPro" id="IPR036397">
    <property type="entry name" value="RNaseH_sf"/>
</dbReference>
<dbReference type="PROSITE" id="PS50879">
    <property type="entry name" value="RNASE_H_1"/>
    <property type="match status" value="1"/>
</dbReference>
<dbReference type="AlphaFoldDB" id="A0AAW1VXS1"/>
<dbReference type="Gene3D" id="3.30.420.10">
    <property type="entry name" value="Ribonuclease H-like superfamily/Ribonuclease H"/>
    <property type="match status" value="1"/>
</dbReference>
<dbReference type="SUPFAM" id="SSF53098">
    <property type="entry name" value="Ribonuclease H-like"/>
    <property type="match status" value="1"/>
</dbReference>
<gene>
    <name evidence="2" type="ORF">M0R45_036637</name>
</gene>
<name>A0AAW1VXS1_RUBAR</name>
<dbReference type="EMBL" id="JBEDUW010000007">
    <property type="protein sequence ID" value="KAK9912796.1"/>
    <property type="molecule type" value="Genomic_DNA"/>
</dbReference>
<dbReference type="InterPro" id="IPR044730">
    <property type="entry name" value="RNase_H-like_dom_plant"/>
</dbReference>
<dbReference type="InterPro" id="IPR053151">
    <property type="entry name" value="RNase_H-like"/>
</dbReference>
<evidence type="ECO:0000313" key="3">
    <source>
        <dbReference type="Proteomes" id="UP001457282"/>
    </source>
</evidence>
<sequence>MLWWGMIGAGFYAIWHARNAIHFQNSILSTKTLLHSIRLQLHEIDFLSQGTTRNSVAKLCILRRVCILGRPSKAPKITEVMWHAPPIFQVKINTDGAARGSPGLAGFGGIFRDRLGGVLGFFAGSLGIAYALEAELQAVIHAIHLASQKGWHSLWIENDSTLVIHFLSSLKHDVPWRFSTIWFNCRAMIASMSVKVSHIYREGNQVADCLANFGATQVGIHWWDSCSPCAFAAYCRDLTGFPNYRFQL</sequence>
<dbReference type="PANTHER" id="PTHR47723:SF23">
    <property type="entry name" value="REVERSE TRANSCRIPTASE-LIKE PROTEIN"/>
    <property type="match status" value="1"/>
</dbReference>